<keyword evidence="4" id="KW-0804">Transcription</keyword>
<dbReference type="Pfam" id="PF03466">
    <property type="entry name" value="LysR_substrate"/>
    <property type="match status" value="1"/>
</dbReference>
<reference evidence="7 8" key="1">
    <citation type="submission" date="2019-06" db="EMBL/GenBank/DDBJ databases">
        <title>Genomic Encyclopedia of Type Strains, Phase IV (KMG-V): Genome sequencing to study the core and pangenomes of soil and plant-associated prokaryotes.</title>
        <authorList>
            <person name="Whitman W."/>
        </authorList>
    </citation>
    <scope>NUCLEOTIDE SEQUENCE [LARGE SCALE GENOMIC DNA]</scope>
    <source>
        <strain evidence="7 8">BR 11796</strain>
    </source>
</reference>
<dbReference type="PANTHER" id="PTHR30537:SF5">
    <property type="entry name" value="HTH-TYPE TRANSCRIPTIONAL ACTIVATOR TTDR-RELATED"/>
    <property type="match status" value="1"/>
</dbReference>
<dbReference type="InterPro" id="IPR036390">
    <property type="entry name" value="WH_DNA-bd_sf"/>
</dbReference>
<dbReference type="Gene3D" id="1.10.10.10">
    <property type="entry name" value="Winged helix-like DNA-binding domain superfamily/Winged helix DNA-binding domain"/>
    <property type="match status" value="1"/>
</dbReference>
<feature type="region of interest" description="Disordered" evidence="5">
    <location>
        <begin position="1"/>
        <end position="21"/>
    </location>
</feature>
<evidence type="ECO:0000313" key="7">
    <source>
        <dbReference type="EMBL" id="TWA63752.1"/>
    </source>
</evidence>
<feature type="compositionally biased region" description="Basic and acidic residues" evidence="5">
    <location>
        <begin position="8"/>
        <end position="21"/>
    </location>
</feature>
<dbReference type="GO" id="GO:0003700">
    <property type="term" value="F:DNA-binding transcription factor activity"/>
    <property type="evidence" value="ECO:0007669"/>
    <property type="project" value="InterPro"/>
</dbReference>
<dbReference type="InterPro" id="IPR000847">
    <property type="entry name" value="LysR_HTH_N"/>
</dbReference>
<organism evidence="7 8">
    <name type="scientific">Azospirillum brasilense</name>
    <dbReference type="NCBI Taxonomy" id="192"/>
    <lineage>
        <taxon>Bacteria</taxon>
        <taxon>Pseudomonadati</taxon>
        <taxon>Pseudomonadota</taxon>
        <taxon>Alphaproteobacteria</taxon>
        <taxon>Rhodospirillales</taxon>
        <taxon>Azospirillaceae</taxon>
        <taxon>Azospirillum</taxon>
    </lineage>
</organism>
<sequence>MRAPALSKKTERWEDSPERVGKGPGVALLENMRVFVRVVELGSLSAAGRSLRLSPAVVSHRLQSLEEHLNARLLNRTTRQVQFTEAGKVFFEHCLEVLEAAERAESSVGAIGGAPVGSLRVTAPLGFGRRILAPMVPRFHAAYPQVDLRLRLSDHLLDLLREATDVAIRMAPLKDSSFVARKIADLPRVLCAAPSYLERRGVPARPEELLSHHCLLLRFPGSQQFQWTLNTPQGPMTLPVSGQFDADDGDVLTGWALAGEGIVLKPLWEVAEHLRRDELRVVLPHCPPESVTLAVLYPHRNLLPAKIRVFIDFFAEQARATLATAEMVGAEPHAPS</sequence>
<dbReference type="InterPro" id="IPR005119">
    <property type="entry name" value="LysR_subst-bd"/>
</dbReference>
<evidence type="ECO:0000256" key="1">
    <source>
        <dbReference type="ARBA" id="ARBA00009437"/>
    </source>
</evidence>
<dbReference type="InterPro" id="IPR036388">
    <property type="entry name" value="WH-like_DNA-bd_sf"/>
</dbReference>
<evidence type="ECO:0000313" key="8">
    <source>
        <dbReference type="Proteomes" id="UP000316083"/>
    </source>
</evidence>
<gene>
    <name evidence="7" type="ORF">FBZ82_11232</name>
</gene>
<proteinExistence type="inferred from homology"/>
<keyword evidence="2" id="KW-0805">Transcription regulation</keyword>
<dbReference type="FunFam" id="1.10.10.10:FF:000001">
    <property type="entry name" value="LysR family transcriptional regulator"/>
    <property type="match status" value="1"/>
</dbReference>
<evidence type="ECO:0000259" key="6">
    <source>
        <dbReference type="PROSITE" id="PS50931"/>
    </source>
</evidence>
<protein>
    <submittedName>
        <fullName evidence="7">DNA-binding transcriptional LysR family regulator</fullName>
    </submittedName>
</protein>
<dbReference type="EMBL" id="VITF01000012">
    <property type="protein sequence ID" value="TWA63752.1"/>
    <property type="molecule type" value="Genomic_DNA"/>
</dbReference>
<dbReference type="GO" id="GO:0003677">
    <property type="term" value="F:DNA binding"/>
    <property type="evidence" value="ECO:0007669"/>
    <property type="project" value="UniProtKB-KW"/>
</dbReference>
<name>A0A560AU05_AZOBR</name>
<dbReference type="Gene3D" id="3.40.190.290">
    <property type="match status" value="1"/>
</dbReference>
<dbReference type="Pfam" id="PF00126">
    <property type="entry name" value="HTH_1"/>
    <property type="match status" value="1"/>
</dbReference>
<comment type="similarity">
    <text evidence="1">Belongs to the LysR transcriptional regulatory family.</text>
</comment>
<evidence type="ECO:0000256" key="4">
    <source>
        <dbReference type="ARBA" id="ARBA00023163"/>
    </source>
</evidence>
<evidence type="ECO:0000256" key="5">
    <source>
        <dbReference type="SAM" id="MobiDB-lite"/>
    </source>
</evidence>
<evidence type="ECO:0000256" key="3">
    <source>
        <dbReference type="ARBA" id="ARBA00023125"/>
    </source>
</evidence>
<keyword evidence="3 7" id="KW-0238">DNA-binding</keyword>
<dbReference type="SUPFAM" id="SSF53850">
    <property type="entry name" value="Periplasmic binding protein-like II"/>
    <property type="match status" value="1"/>
</dbReference>
<feature type="domain" description="HTH lysR-type" evidence="6">
    <location>
        <begin position="32"/>
        <end position="84"/>
    </location>
</feature>
<dbReference type="PANTHER" id="PTHR30537">
    <property type="entry name" value="HTH-TYPE TRANSCRIPTIONAL REGULATOR"/>
    <property type="match status" value="1"/>
</dbReference>
<evidence type="ECO:0000256" key="2">
    <source>
        <dbReference type="ARBA" id="ARBA00023015"/>
    </source>
</evidence>
<dbReference type="CDD" id="cd08422">
    <property type="entry name" value="PBP2_CrgA_like"/>
    <property type="match status" value="1"/>
</dbReference>
<dbReference type="InterPro" id="IPR058163">
    <property type="entry name" value="LysR-type_TF_proteobact-type"/>
</dbReference>
<dbReference type="PROSITE" id="PS50931">
    <property type="entry name" value="HTH_LYSR"/>
    <property type="match status" value="1"/>
</dbReference>
<dbReference type="SUPFAM" id="SSF46785">
    <property type="entry name" value="Winged helix' DNA-binding domain"/>
    <property type="match status" value="1"/>
</dbReference>
<dbReference type="Proteomes" id="UP000316083">
    <property type="component" value="Unassembled WGS sequence"/>
</dbReference>
<accession>A0A560AU05</accession>
<dbReference type="AlphaFoldDB" id="A0A560AU05"/>
<comment type="caution">
    <text evidence="7">The sequence shown here is derived from an EMBL/GenBank/DDBJ whole genome shotgun (WGS) entry which is preliminary data.</text>
</comment>
<dbReference type="FunFam" id="3.40.190.290:FF:000001">
    <property type="entry name" value="Transcriptional regulator, LysR family"/>
    <property type="match status" value="1"/>
</dbReference>